<dbReference type="SUPFAM" id="SSF49879">
    <property type="entry name" value="SMAD/FHA domain"/>
    <property type="match status" value="1"/>
</dbReference>
<feature type="region of interest" description="Disordered" evidence="2">
    <location>
        <begin position="500"/>
        <end position="706"/>
    </location>
</feature>
<feature type="compositionally biased region" description="Basic and acidic residues" evidence="2">
    <location>
        <begin position="640"/>
        <end position="662"/>
    </location>
</feature>
<dbReference type="Proteomes" id="UP001152795">
    <property type="component" value="Unassembled WGS sequence"/>
</dbReference>
<dbReference type="PANTHER" id="PTHR23308">
    <property type="entry name" value="NUCLEAR INHIBITOR OF PROTEIN PHOSPHATASE-1"/>
    <property type="match status" value="1"/>
</dbReference>
<dbReference type="PROSITE" id="PS50006">
    <property type="entry name" value="FHA_DOMAIN"/>
    <property type="match status" value="1"/>
</dbReference>
<dbReference type="GO" id="GO:0003723">
    <property type="term" value="F:RNA binding"/>
    <property type="evidence" value="ECO:0007669"/>
    <property type="project" value="UniProtKB-UniRule"/>
</dbReference>
<feature type="compositionally biased region" description="Polar residues" evidence="2">
    <location>
        <begin position="583"/>
        <end position="597"/>
    </location>
</feature>
<dbReference type="EMBL" id="CACRXK020000734">
    <property type="protein sequence ID" value="CAB3984395.1"/>
    <property type="molecule type" value="Genomic_DNA"/>
</dbReference>
<protein>
    <submittedName>
        <fullName evidence="3">Kanadaptin</fullName>
    </submittedName>
</protein>
<feature type="region of interest" description="Disordered" evidence="2">
    <location>
        <begin position="1"/>
        <end position="79"/>
    </location>
</feature>
<dbReference type="Gene3D" id="3.30.160.20">
    <property type="match status" value="1"/>
</dbReference>
<dbReference type="InterPro" id="IPR050923">
    <property type="entry name" value="Cell_Proc_Reg/RNA_Proc"/>
</dbReference>
<dbReference type="SUPFAM" id="SSF54768">
    <property type="entry name" value="dsRNA-binding domain-like"/>
    <property type="match status" value="1"/>
</dbReference>
<dbReference type="SMART" id="SM00358">
    <property type="entry name" value="DSRM"/>
    <property type="match status" value="1"/>
</dbReference>
<dbReference type="SMART" id="SM00240">
    <property type="entry name" value="FHA"/>
    <property type="match status" value="1"/>
</dbReference>
<dbReference type="Pfam" id="PF00035">
    <property type="entry name" value="dsrm"/>
    <property type="match status" value="1"/>
</dbReference>
<name>A0A7D9DGR6_PARCT</name>
<keyword evidence="4" id="KW-1185">Reference proteome</keyword>
<feature type="compositionally biased region" description="Polar residues" evidence="2">
    <location>
        <begin position="508"/>
        <end position="517"/>
    </location>
</feature>
<sequence length="706" mass="80305">MADDAEECKEKTFENESKNNQTETDLVENETVKTKSEEAKSLDCVKEPNEQKSDDFKPENNTSFKVPSAVQKDAEPGEPVSIEKKEKVPELKYKEPWWSTTPPAENHFSLEVLKNGCIISTLNLNDKAYHVFGRLPLCDVVLEHPSISRYHALVQYRGETDGDQTLSGFYLYDLGSTHGTIVNKSKIRAKTYYKLKVGYVIKFGGSSRLFILQGPQEDEEEEPEARPSETPTTENETKAKVGQIFTDEEYDSLKKVENKSEESEGIDWGFGEDAEEEQIDSEKFQELYSGVEFKDPKKTLRGYYEREGLDLEYQVDETGPGHARVYHCRVRLPVDGPNGSAVYAEASVTGRKKDAVQECANEACKMLDAYGLLRQSSHESRKKRERNLEEDDFYESDEDNFLDRTGTIEKKRIKRMRKAGKEKLEVETYDSLLSKLQKVQDEIQVLVKRIQDAEALENADNGDSLDDYMNTMSQRMDKQTKIKLKRKIVELRKDEERIKKLVDLTKPTDLSSLQRSAAKTILPDVTRDNRGGKTQDSPMTEIDKSKENCIESDITSGQDEATTDNDNQTSTRNIPLEEKTNPKSETFSGFAMPTSTVKPVKPAKISKLTHSRDEARTQAKDKKDVRQPLKTTTEELGSEETLKHASNKEVKEKSIPKDESKTVKKAKRYTAPTQWEDANNPDFASWIPPEDQSGDGKTKLNEKYGY</sequence>
<dbReference type="CDD" id="cd22677">
    <property type="entry name" value="FHA_Kanadaptin"/>
    <property type="match status" value="1"/>
</dbReference>
<dbReference type="FunFam" id="2.60.200.20:FF:000019">
    <property type="entry name" value="Nuclear inhibitor of protein phosphatase"/>
    <property type="match status" value="1"/>
</dbReference>
<reference evidence="3" key="1">
    <citation type="submission" date="2020-04" db="EMBL/GenBank/DDBJ databases">
        <authorList>
            <person name="Alioto T."/>
            <person name="Alioto T."/>
            <person name="Gomez Garrido J."/>
        </authorList>
    </citation>
    <scope>NUCLEOTIDE SEQUENCE</scope>
    <source>
        <strain evidence="3">A484AB</strain>
    </source>
</reference>
<dbReference type="InterPro" id="IPR000253">
    <property type="entry name" value="FHA_dom"/>
</dbReference>
<dbReference type="PROSITE" id="PS50137">
    <property type="entry name" value="DS_RBD"/>
    <property type="match status" value="1"/>
</dbReference>
<evidence type="ECO:0000313" key="4">
    <source>
        <dbReference type="Proteomes" id="UP001152795"/>
    </source>
</evidence>
<gene>
    <name evidence="3" type="ORF">PACLA_8A001555</name>
</gene>
<feature type="region of interest" description="Disordered" evidence="2">
    <location>
        <begin position="214"/>
        <end position="239"/>
    </location>
</feature>
<keyword evidence="1" id="KW-0175">Coiled coil</keyword>
<evidence type="ECO:0000313" key="3">
    <source>
        <dbReference type="EMBL" id="CAB3984395.1"/>
    </source>
</evidence>
<organism evidence="3 4">
    <name type="scientific">Paramuricea clavata</name>
    <name type="common">Red gorgonian</name>
    <name type="synonym">Violescent sea-whip</name>
    <dbReference type="NCBI Taxonomy" id="317549"/>
    <lineage>
        <taxon>Eukaryota</taxon>
        <taxon>Metazoa</taxon>
        <taxon>Cnidaria</taxon>
        <taxon>Anthozoa</taxon>
        <taxon>Octocorallia</taxon>
        <taxon>Malacalcyonacea</taxon>
        <taxon>Plexauridae</taxon>
        <taxon>Paramuricea</taxon>
    </lineage>
</organism>
<dbReference type="CDD" id="cd19856">
    <property type="entry name" value="DSRM_Kanadaptin"/>
    <property type="match status" value="1"/>
</dbReference>
<feature type="coiled-coil region" evidence="1">
    <location>
        <begin position="429"/>
        <end position="456"/>
    </location>
</feature>
<dbReference type="AlphaFoldDB" id="A0A7D9DGR6"/>
<dbReference type="Pfam" id="PF00498">
    <property type="entry name" value="FHA"/>
    <property type="match status" value="1"/>
</dbReference>
<dbReference type="Gene3D" id="2.60.200.20">
    <property type="match status" value="1"/>
</dbReference>
<evidence type="ECO:0000256" key="2">
    <source>
        <dbReference type="SAM" id="MobiDB-lite"/>
    </source>
</evidence>
<comment type="caution">
    <text evidence="3">The sequence shown here is derived from an EMBL/GenBank/DDBJ whole genome shotgun (WGS) entry which is preliminary data.</text>
</comment>
<feature type="compositionally biased region" description="Basic and acidic residues" evidence="2">
    <location>
        <begin position="8"/>
        <end position="17"/>
    </location>
</feature>
<accession>A0A7D9DGR6</accession>
<proteinExistence type="predicted"/>
<dbReference type="InterPro" id="IPR008984">
    <property type="entry name" value="SMAD_FHA_dom_sf"/>
</dbReference>
<feature type="compositionally biased region" description="Polar residues" evidence="2">
    <location>
        <begin position="553"/>
        <end position="573"/>
    </location>
</feature>
<dbReference type="OrthoDB" id="433755at2759"/>
<feature type="compositionally biased region" description="Basic and acidic residues" evidence="2">
    <location>
        <begin position="30"/>
        <end position="58"/>
    </location>
</feature>
<dbReference type="InterPro" id="IPR014720">
    <property type="entry name" value="dsRBD_dom"/>
</dbReference>
<feature type="compositionally biased region" description="Basic and acidic residues" evidence="2">
    <location>
        <begin position="610"/>
        <end position="627"/>
    </location>
</feature>
<evidence type="ECO:0000256" key="1">
    <source>
        <dbReference type="SAM" id="Coils"/>
    </source>
</evidence>
<feature type="compositionally biased region" description="Basic and acidic residues" evidence="2">
    <location>
        <begin position="694"/>
        <end position="706"/>
    </location>
</feature>